<evidence type="ECO:0000256" key="4">
    <source>
        <dbReference type="HAMAP-Rule" id="MF_00805"/>
    </source>
</evidence>
<comment type="subunit">
    <text evidence="4">Oligomer with a subunit composition of (alpha,beta,gamma)6.</text>
</comment>
<dbReference type="GO" id="GO:0016829">
    <property type="term" value="F:lyase activity"/>
    <property type="evidence" value="ECO:0007669"/>
    <property type="project" value="UniProtKB-KW"/>
</dbReference>
<keyword evidence="3 4" id="KW-0597">Phosphoprotein</keyword>
<reference evidence="6" key="2">
    <citation type="submission" date="2020-12" db="EMBL/GenBank/DDBJ databases">
        <authorList>
            <person name="Mcmullen J.G."/>
        </authorList>
    </citation>
    <scope>NUCLEOTIDE SEQUENCE</scope>
    <source>
        <strain evidence="6">Dm-2019-70</strain>
    </source>
</reference>
<dbReference type="EMBL" id="NVYO01000001">
    <property type="protein sequence ID" value="PBQ22900.1"/>
    <property type="molecule type" value="Genomic_DNA"/>
</dbReference>
<proteinExistence type="inferred from homology"/>
<dbReference type="GeneID" id="56992207"/>
<protein>
    <recommendedName>
        <fullName evidence="4">Citrate lyase acyl carrier protein</fullName>
    </recommendedName>
    <alternativeName>
        <fullName evidence="4">Citrate lyase gamma chain</fullName>
    </alternativeName>
</protein>
<comment type="subcellular location">
    <subcellularLocation>
        <location evidence="1 4">Cytoplasm</location>
    </subcellularLocation>
</comment>
<dbReference type="NCBIfam" id="TIGR01608">
    <property type="entry name" value="citD"/>
    <property type="match status" value="1"/>
</dbReference>
<dbReference type="Proteomes" id="UP000217918">
    <property type="component" value="Unassembled WGS sequence"/>
</dbReference>
<dbReference type="GO" id="GO:0005737">
    <property type="term" value="C:cytoplasm"/>
    <property type="evidence" value="ECO:0007669"/>
    <property type="project" value="UniProtKB-SubCell"/>
</dbReference>
<sequence length="97" mass="10230">MEIKKTAIAGTLESSDIQLTISAATNGISIDLQSDVKKVFGDQIEGVIKQTLSDMGIAAAKVKAVDKGALDCVIKARTIAAVQRATETTEQPAWEVL</sequence>
<gene>
    <name evidence="4 6" type="primary">citD</name>
    <name evidence="7" type="ORF">CNR29_02240</name>
    <name evidence="6" type="ORF">JK167_09850</name>
</gene>
<comment type="function">
    <text evidence="4">Covalent carrier of the coenzyme of citrate lyase.</text>
</comment>
<dbReference type="InterPro" id="IPR006495">
    <property type="entry name" value="CitD"/>
</dbReference>
<evidence type="ECO:0000256" key="5">
    <source>
        <dbReference type="PIRSR" id="PIRSR002736-50"/>
    </source>
</evidence>
<evidence type="ECO:0000256" key="2">
    <source>
        <dbReference type="ARBA" id="ARBA00022490"/>
    </source>
</evidence>
<accession>A0A0C1MAI9</accession>
<dbReference type="OrthoDB" id="1120942at2"/>
<organism evidence="6 9">
    <name type="scientific">Levilactobacillus brevis</name>
    <name type="common">Lactobacillus brevis</name>
    <dbReference type="NCBI Taxonomy" id="1580"/>
    <lineage>
        <taxon>Bacteria</taxon>
        <taxon>Bacillati</taxon>
        <taxon>Bacillota</taxon>
        <taxon>Bacilli</taxon>
        <taxon>Lactobacillales</taxon>
        <taxon>Lactobacillaceae</taxon>
        <taxon>Levilactobacillus</taxon>
    </lineage>
</organism>
<keyword evidence="2 4" id="KW-0963">Cytoplasm</keyword>
<dbReference type="Pfam" id="PF06857">
    <property type="entry name" value="ACP"/>
    <property type="match status" value="1"/>
</dbReference>
<dbReference type="AlphaFoldDB" id="A0A0C1MAI9"/>
<dbReference type="InterPro" id="IPR023439">
    <property type="entry name" value="Mal_deCO2ase/Cit_lyase_ACP"/>
</dbReference>
<keyword evidence="6" id="KW-0456">Lyase</keyword>
<dbReference type="EMBL" id="JAERKF010000012">
    <property type="protein sequence ID" value="MBS1011131.1"/>
    <property type="molecule type" value="Genomic_DNA"/>
</dbReference>
<reference evidence="7 8" key="1">
    <citation type="submission" date="2017-09" db="EMBL/GenBank/DDBJ databases">
        <title>Genome sequence of Lactobacillus brevis D7.</title>
        <authorList>
            <person name="Kwon M.-S."/>
            <person name="Lim S.K."/>
            <person name="Choi H.-J."/>
        </authorList>
    </citation>
    <scope>NUCLEOTIDE SEQUENCE [LARGE SCALE GENOMIC DNA]</scope>
    <source>
        <strain evidence="7 8">D7</strain>
    </source>
</reference>
<dbReference type="HAMAP" id="MF_00805">
    <property type="entry name" value="CitD"/>
    <property type="match status" value="1"/>
</dbReference>
<evidence type="ECO:0000313" key="7">
    <source>
        <dbReference type="EMBL" id="PBQ22900.1"/>
    </source>
</evidence>
<comment type="caution">
    <text evidence="6">The sequence shown here is derived from an EMBL/GenBank/DDBJ whole genome shotgun (WGS) entry which is preliminary data.</text>
</comment>
<evidence type="ECO:0000256" key="1">
    <source>
        <dbReference type="ARBA" id="ARBA00004496"/>
    </source>
</evidence>
<name>A0A0C1MAI9_LEVBR</name>
<reference evidence="6" key="3">
    <citation type="submission" date="2022-09" db="EMBL/GenBank/DDBJ databases">
        <title>Genome-inferred correspondence between phylogeny and metabolic traits in the wild Drosophila gut microbiome.</title>
        <authorList>
            <person name="Bueno E."/>
            <person name="Blow F."/>
            <person name="Douglas A.E."/>
        </authorList>
    </citation>
    <scope>NUCLEOTIDE SEQUENCE</scope>
    <source>
        <strain evidence="6">Dm-2019-70</strain>
    </source>
</reference>
<evidence type="ECO:0000256" key="3">
    <source>
        <dbReference type="ARBA" id="ARBA00022553"/>
    </source>
</evidence>
<dbReference type="PIRSF" id="PIRSF002736">
    <property type="entry name" value="Citrt_lyas_gamma"/>
    <property type="match status" value="1"/>
</dbReference>
<evidence type="ECO:0000313" key="8">
    <source>
        <dbReference type="Proteomes" id="UP000217918"/>
    </source>
</evidence>
<evidence type="ECO:0000313" key="6">
    <source>
        <dbReference type="EMBL" id="MBS1011131.1"/>
    </source>
</evidence>
<dbReference type="NCBIfam" id="NF009726">
    <property type="entry name" value="PRK13253.1"/>
    <property type="match status" value="1"/>
</dbReference>
<dbReference type="RefSeq" id="WP_003593412.1">
    <property type="nucleotide sequence ID" value="NZ_BJLW01000020.1"/>
</dbReference>
<dbReference type="Proteomes" id="UP000676478">
    <property type="component" value="Unassembled WGS sequence"/>
</dbReference>
<comment type="similarity">
    <text evidence="4">Belongs to the CitD family.</text>
</comment>
<feature type="modified residue" description="O-(phosphoribosyl dephospho-coenzyme A)serine" evidence="4 5">
    <location>
        <position position="14"/>
    </location>
</feature>
<evidence type="ECO:0000313" key="9">
    <source>
        <dbReference type="Proteomes" id="UP000676478"/>
    </source>
</evidence>